<keyword evidence="4" id="KW-1185">Reference proteome</keyword>
<feature type="domain" description="Luciferase-like" evidence="2">
    <location>
        <begin position="32"/>
        <end position="326"/>
    </location>
</feature>
<dbReference type="GO" id="GO:0016705">
    <property type="term" value="F:oxidoreductase activity, acting on paired donors, with incorporation or reduction of molecular oxygen"/>
    <property type="evidence" value="ECO:0007669"/>
    <property type="project" value="InterPro"/>
</dbReference>
<protein>
    <submittedName>
        <fullName evidence="3">LLM class flavin-dependent oxidoreductase</fullName>
    </submittedName>
</protein>
<dbReference type="Proteomes" id="UP000279994">
    <property type="component" value="Unassembled WGS sequence"/>
</dbReference>
<evidence type="ECO:0000313" key="3">
    <source>
        <dbReference type="EMBL" id="RNM11907.1"/>
    </source>
</evidence>
<dbReference type="EMBL" id="RJSF01000047">
    <property type="protein sequence ID" value="RNM11907.1"/>
    <property type="molecule type" value="Genomic_DNA"/>
</dbReference>
<dbReference type="SUPFAM" id="SSF51679">
    <property type="entry name" value="Bacterial luciferase-like"/>
    <property type="match status" value="1"/>
</dbReference>
<dbReference type="AlphaFoldDB" id="A0A3N0GHI6"/>
<dbReference type="Gene3D" id="3.20.20.30">
    <property type="entry name" value="Luciferase-like domain"/>
    <property type="match status" value="1"/>
</dbReference>
<evidence type="ECO:0000313" key="4">
    <source>
        <dbReference type="Proteomes" id="UP000279994"/>
    </source>
</evidence>
<evidence type="ECO:0000259" key="2">
    <source>
        <dbReference type="Pfam" id="PF00296"/>
    </source>
</evidence>
<dbReference type="InterPro" id="IPR036661">
    <property type="entry name" value="Luciferase-like_sf"/>
</dbReference>
<feature type="region of interest" description="Disordered" evidence="1">
    <location>
        <begin position="1"/>
        <end position="20"/>
    </location>
</feature>
<accession>A0A3N0GHI6</accession>
<sequence length="352" mass="37328">MTNRTSAQSGQSTLRPDRTRPRISAAFATSLETPEHVRIAEQLGYERAWLYDTPQQSPDVWMCLALAAERTSSIGLGPGVLVPTLRHPMVNASATAALERLAPGRVAVGFGTGYTGRLAMGQPKPIPWSYMGRYITTFQALLRGETVEWEGGCLRMMHPAGSGPSAPPTIPVYISAIGPKGVEVARSLTDNLLAVGGVPAGAERFENVSVLVFGSVLDDGEPLDSDRLRTAAGPALAQTFHLSFEFGGDVAVRALPGGPQWLDSIRGVPDRERHLAVHAGHLIAMNDADGAAWDAGAHTILEHVTLTGTAESVLDKVRALATQGATEVLYQPAGDIPRELERFAAAVGDAEN</sequence>
<reference evidence="3 4" key="1">
    <citation type="submission" date="2018-11" db="EMBL/GenBank/DDBJ databases">
        <authorList>
            <person name="Li F."/>
        </authorList>
    </citation>
    <scope>NUCLEOTIDE SEQUENCE [LARGE SCALE GENOMIC DNA]</scope>
    <source>
        <strain evidence="3 4">Gsoil 818</strain>
    </source>
</reference>
<name>A0A3N0GHI6_9ACTN</name>
<feature type="compositionally biased region" description="Polar residues" evidence="1">
    <location>
        <begin position="1"/>
        <end position="14"/>
    </location>
</feature>
<dbReference type="PANTHER" id="PTHR43244:SF2">
    <property type="entry name" value="CONSERVED HYPOTHETICAL ALANINE AND PROLINE-RICH PROTEIN"/>
    <property type="match status" value="1"/>
</dbReference>
<dbReference type="Pfam" id="PF00296">
    <property type="entry name" value="Bac_luciferase"/>
    <property type="match status" value="1"/>
</dbReference>
<dbReference type="PANTHER" id="PTHR43244">
    <property type="match status" value="1"/>
</dbReference>
<gene>
    <name evidence="3" type="ORF">EFL26_21570</name>
</gene>
<dbReference type="OrthoDB" id="7816697at2"/>
<organism evidence="3 4">
    <name type="scientific">Nocardioides pocheonensis</name>
    <dbReference type="NCBI Taxonomy" id="661485"/>
    <lineage>
        <taxon>Bacteria</taxon>
        <taxon>Bacillati</taxon>
        <taxon>Actinomycetota</taxon>
        <taxon>Actinomycetes</taxon>
        <taxon>Propionibacteriales</taxon>
        <taxon>Nocardioidaceae</taxon>
        <taxon>Nocardioides</taxon>
    </lineage>
</organism>
<proteinExistence type="predicted"/>
<evidence type="ECO:0000256" key="1">
    <source>
        <dbReference type="SAM" id="MobiDB-lite"/>
    </source>
</evidence>
<dbReference type="InterPro" id="IPR050564">
    <property type="entry name" value="F420-G6PD/mer"/>
</dbReference>
<dbReference type="InterPro" id="IPR011251">
    <property type="entry name" value="Luciferase-like_dom"/>
</dbReference>
<dbReference type="RefSeq" id="WP_123225142.1">
    <property type="nucleotide sequence ID" value="NZ_RJSF01000047.1"/>
</dbReference>
<comment type="caution">
    <text evidence="3">The sequence shown here is derived from an EMBL/GenBank/DDBJ whole genome shotgun (WGS) entry which is preliminary data.</text>
</comment>